<proteinExistence type="inferred from homology"/>
<feature type="site" description="Transition state stabilizer" evidence="3">
    <location>
        <position position="161"/>
    </location>
</feature>
<dbReference type="FunFam" id="1.20.120.420:FF:000003">
    <property type="entry name" value="Methylthioribose-1-phosphate isomerase"/>
    <property type="match status" value="1"/>
</dbReference>
<feature type="active site" description="Proton donor" evidence="3">
    <location>
        <position position="241"/>
    </location>
</feature>
<evidence type="ECO:0000256" key="1">
    <source>
        <dbReference type="ARBA" id="ARBA00023235"/>
    </source>
</evidence>
<dbReference type="GO" id="GO:0046523">
    <property type="term" value="F:S-methyl-5-thioribose-1-phosphate isomerase activity"/>
    <property type="evidence" value="ECO:0007669"/>
    <property type="project" value="UniProtKB-UniRule"/>
</dbReference>
<dbReference type="Gene3D" id="1.20.120.420">
    <property type="entry name" value="translation initiation factor eif-2b, domain 1"/>
    <property type="match status" value="1"/>
</dbReference>
<name>A0A953LL05_SYMTR</name>
<dbReference type="FunFam" id="3.40.50.10470:FF:000006">
    <property type="entry name" value="Methylthioribose-1-phosphate isomerase"/>
    <property type="match status" value="1"/>
</dbReference>
<organism evidence="4 5">
    <name type="scientific">Symbiobacterium thermophilum</name>
    <dbReference type="NCBI Taxonomy" id="2734"/>
    <lineage>
        <taxon>Bacteria</taxon>
        <taxon>Bacillati</taxon>
        <taxon>Bacillota</taxon>
        <taxon>Clostridia</taxon>
        <taxon>Eubacteriales</taxon>
        <taxon>Symbiobacteriaceae</taxon>
        <taxon>Symbiobacterium</taxon>
    </lineage>
</organism>
<evidence type="ECO:0000313" key="5">
    <source>
        <dbReference type="Proteomes" id="UP000732377"/>
    </source>
</evidence>
<dbReference type="EMBL" id="PIUK01000207">
    <property type="protein sequence ID" value="MBY6277612.1"/>
    <property type="molecule type" value="Genomic_DNA"/>
</dbReference>
<keyword evidence="3" id="KW-0486">Methionine biosynthesis</keyword>
<dbReference type="InterPro" id="IPR000649">
    <property type="entry name" value="IF-2B-related"/>
</dbReference>
<comment type="pathway">
    <text evidence="3">Amino-acid biosynthesis; L-methionine biosynthesis via salvage pathway; L-methionine from S-methyl-5-thio-alpha-D-ribose 1-phosphate: step 1/6.</text>
</comment>
<dbReference type="InterPro" id="IPR037171">
    <property type="entry name" value="NagB/RpiA_transferase-like"/>
</dbReference>
<dbReference type="HAMAP" id="MF_01678">
    <property type="entry name" value="Salvage_MtnA"/>
    <property type="match status" value="1"/>
</dbReference>
<sequence length="359" mass="39618">MPKQIEPVALDDAGSALVIVDQTLIPNETRYLRLTTPEETWEAIRSLRVRGAPAIGIAAAMGLYLGVKGSEAAEFEDFYHEFRQVKAYLASARPTAVNLFWALDRMEACLLRHRDRPIPEIKEALRAEAEAIREEDARANRTIGEYALSLLKPGMGILTHCNAGALATAAYGTALAPIYLGQERGYNFRVFADETRPLLQGARLTAYELMQAGVDVTLICDNMASAVMKNGWVDAVFVGCDRVAANGDTANKIGTSGVAILARHYGIPFYVCAPTSTIDLRCPTGADIVIEERRPEEVTEQWYAKRMAPEGVKVYNPAFDVTDADLITAIITEYGIARPPYTESLKELFRRKEEAERRA</sequence>
<feature type="binding site" evidence="3">
    <location>
        <position position="200"/>
    </location>
    <ligand>
        <name>substrate</name>
    </ligand>
</feature>
<dbReference type="GO" id="GO:0019509">
    <property type="term" value="P:L-methionine salvage from methylthioadenosine"/>
    <property type="evidence" value="ECO:0007669"/>
    <property type="project" value="UniProtKB-UniRule"/>
</dbReference>
<accession>A0A953LL05</accession>
<dbReference type="Pfam" id="PF01008">
    <property type="entry name" value="IF-2B"/>
    <property type="match status" value="1"/>
</dbReference>
<comment type="catalytic activity">
    <reaction evidence="2 3">
        <text>5-(methylsulfanyl)-alpha-D-ribose 1-phosphate = 5-(methylsulfanyl)-D-ribulose 1-phosphate</text>
        <dbReference type="Rhea" id="RHEA:19989"/>
        <dbReference type="ChEBI" id="CHEBI:58533"/>
        <dbReference type="ChEBI" id="CHEBI:58548"/>
        <dbReference type="EC" id="5.3.1.23"/>
    </reaction>
</comment>
<dbReference type="InterPro" id="IPR042529">
    <property type="entry name" value="IF_2B-like_C"/>
</dbReference>
<dbReference type="SUPFAM" id="SSF100950">
    <property type="entry name" value="NagB/RpiA/CoA transferase-like"/>
    <property type="match status" value="1"/>
</dbReference>
<dbReference type="NCBIfam" id="NF004326">
    <property type="entry name" value="PRK05720.1"/>
    <property type="match status" value="1"/>
</dbReference>
<feature type="binding site" evidence="3">
    <location>
        <begin position="50"/>
        <end position="52"/>
    </location>
    <ligand>
        <name>substrate</name>
    </ligand>
</feature>
<feature type="binding site" evidence="3">
    <location>
        <position position="93"/>
    </location>
    <ligand>
        <name>substrate</name>
    </ligand>
</feature>
<keyword evidence="3" id="KW-0028">Amino-acid biosynthesis</keyword>
<dbReference type="InterPro" id="IPR027363">
    <property type="entry name" value="M1Pi_N"/>
</dbReference>
<dbReference type="EC" id="5.3.1.23" evidence="3"/>
<dbReference type="InterPro" id="IPR011559">
    <property type="entry name" value="Initiation_fac_2B_a/b/d"/>
</dbReference>
<dbReference type="Proteomes" id="UP000732377">
    <property type="component" value="Unassembled WGS sequence"/>
</dbReference>
<dbReference type="PANTHER" id="PTHR43475">
    <property type="entry name" value="METHYLTHIORIBOSE-1-PHOSPHATE ISOMERASE"/>
    <property type="match status" value="1"/>
</dbReference>
<reference evidence="4" key="1">
    <citation type="submission" date="2017-11" db="EMBL/GenBank/DDBJ databases">
        <title>Three new genomes from thermophilic consortium.</title>
        <authorList>
            <person name="Quaggio R."/>
            <person name="Amgarten D."/>
            <person name="Setubal J.C."/>
        </authorList>
    </citation>
    <scope>NUCLEOTIDE SEQUENCE</scope>
    <source>
        <strain evidence="4">ZCTH01-B2</strain>
    </source>
</reference>
<dbReference type="Gene3D" id="3.40.50.10470">
    <property type="entry name" value="Translation initiation factor eif-2b, domain 2"/>
    <property type="match status" value="1"/>
</dbReference>
<gene>
    <name evidence="3 4" type="primary">mtnA</name>
    <name evidence="4" type="ORF">CWE10_15660</name>
</gene>
<dbReference type="NCBIfam" id="TIGR00524">
    <property type="entry name" value="eIF-2B_rel"/>
    <property type="match status" value="1"/>
</dbReference>
<evidence type="ECO:0000313" key="4">
    <source>
        <dbReference type="EMBL" id="MBY6277612.1"/>
    </source>
</evidence>
<dbReference type="NCBIfam" id="TIGR00512">
    <property type="entry name" value="salvage_mtnA"/>
    <property type="match status" value="1"/>
</dbReference>
<protein>
    <recommendedName>
        <fullName evidence="3">Methylthioribose-1-phosphate isomerase</fullName>
        <shortName evidence="3">M1Pi</shortName>
        <shortName evidence="3">MTR-1-P isomerase</shortName>
        <ecNumber evidence="3">5.3.1.23</ecNumber>
    </recommendedName>
    <alternativeName>
        <fullName evidence="3">S-methyl-5-thioribose-1-phosphate isomerase</fullName>
    </alternativeName>
</protein>
<dbReference type="RefSeq" id="WP_273380897.1">
    <property type="nucleotide sequence ID" value="NZ_PIUK01000207.1"/>
</dbReference>
<feature type="binding site" evidence="3">
    <location>
        <begin position="251"/>
        <end position="252"/>
    </location>
    <ligand>
        <name>substrate</name>
    </ligand>
</feature>
<comment type="caution">
    <text evidence="4">The sequence shown here is derived from an EMBL/GenBank/DDBJ whole genome shotgun (WGS) entry which is preliminary data.</text>
</comment>
<dbReference type="AlphaFoldDB" id="A0A953LL05"/>
<dbReference type="InterPro" id="IPR005251">
    <property type="entry name" value="IF-M1Pi"/>
</dbReference>
<dbReference type="PANTHER" id="PTHR43475:SF1">
    <property type="entry name" value="METHYLTHIORIBOSE-1-PHOSPHATE ISOMERASE"/>
    <property type="match status" value="1"/>
</dbReference>
<comment type="similarity">
    <text evidence="3">Belongs to the EIF-2B alpha/beta/delta subunits family. MtnA subfamily.</text>
</comment>
<evidence type="ECO:0000256" key="3">
    <source>
        <dbReference type="HAMAP-Rule" id="MF_01678"/>
    </source>
</evidence>
<evidence type="ECO:0000256" key="2">
    <source>
        <dbReference type="ARBA" id="ARBA00052401"/>
    </source>
</evidence>
<keyword evidence="1 3" id="KW-0413">Isomerase</keyword>
<comment type="function">
    <text evidence="3">Catalyzes the interconversion of methylthioribose-1-phosphate (MTR-1-P) into methylthioribulose-1-phosphate (MTRu-1-P).</text>
</comment>